<dbReference type="AlphaFoldDB" id="K5XLF8"/>
<evidence type="ECO:0000313" key="3">
    <source>
        <dbReference type="EMBL" id="EKM75365.1"/>
    </source>
</evidence>
<feature type="compositionally biased region" description="Polar residues" evidence="1">
    <location>
        <begin position="340"/>
        <end position="352"/>
    </location>
</feature>
<keyword evidence="2" id="KW-1133">Transmembrane helix</keyword>
<sequence length="485" mass="53004">MATWHDGTFDPGLGTVVSSNTPDEVLYAEFNFTGVAVFVYCILSNSKEFPSGGSDMTFYVDGEQKGTFVRDADGSPGYIYDFPVFAASSLPDGEHRLLIQSGRKGGKKVLTLLDRIVYTTSHPQNTVYVLASQTPGNLLIAFAHFPRVFMNTISIIFHILLLLSINNAADTVPVNITVDDAGPDPSTSRFISYKPDKGWKYSANCSNCTATQLDKDQVYMETWHDSTFDPGLRSDTTPNEVRYAEFNFTGVAVYVYCILSNSKEFPSGSSDMVFYVDGEQKGTFVREAPGSPGYIYNHTVFAASSLEDGEHKLLIQNGHQGGKKVLTLLDRIVYTQNRKVEANTTSTSTPQPTGDEKEQGIQGTQTEAGQDDRDNTMNLGAILGGVIGGLGFFLIIGFGWLFWRRRNRSNQNVWQQWPSGIAGDSVHPVDPPVYNEISDEGSVGRSFTNGTMTPFMGEAPTAGTWPSSRKGLARGHVLQLSSTGS</sequence>
<evidence type="ECO:0000256" key="1">
    <source>
        <dbReference type="SAM" id="MobiDB-lite"/>
    </source>
</evidence>
<keyword evidence="4" id="KW-1185">Reference proteome</keyword>
<reference evidence="4" key="1">
    <citation type="journal article" date="2012" name="Proc. Natl. Acad. Sci. U.S.A.">
        <title>Genome sequence of the button mushroom Agaricus bisporus reveals mechanisms governing adaptation to a humic-rich ecological niche.</title>
        <authorList>
            <person name="Morin E."/>
            <person name="Kohler A."/>
            <person name="Baker A.R."/>
            <person name="Foulongne-Oriol M."/>
            <person name="Lombard V."/>
            <person name="Nagy L.G."/>
            <person name="Ohm R.A."/>
            <person name="Patyshakuliyeva A."/>
            <person name="Brun A."/>
            <person name="Aerts A.L."/>
            <person name="Bailey A.M."/>
            <person name="Billette C."/>
            <person name="Coutinho P.M."/>
            <person name="Deakin G."/>
            <person name="Doddapaneni H."/>
            <person name="Floudas D."/>
            <person name="Grimwood J."/>
            <person name="Hilden K."/>
            <person name="Kuees U."/>
            <person name="LaButti K.M."/>
            <person name="Lapidus A."/>
            <person name="Lindquist E.A."/>
            <person name="Lucas S.M."/>
            <person name="Murat C."/>
            <person name="Riley R.W."/>
            <person name="Salamov A.A."/>
            <person name="Schmutz J."/>
            <person name="Subramanian V."/>
            <person name="Woesten H.A.B."/>
            <person name="Xu J."/>
            <person name="Eastwood D.C."/>
            <person name="Foster G.D."/>
            <person name="Sonnenberg A.S."/>
            <person name="Cullen D."/>
            <person name="de Vries R.P."/>
            <person name="Lundell T."/>
            <person name="Hibbett D.S."/>
            <person name="Henrissat B."/>
            <person name="Burton K.S."/>
            <person name="Kerrigan R.W."/>
            <person name="Challen M.P."/>
            <person name="Grigoriev I.V."/>
            <person name="Martin F."/>
        </authorList>
    </citation>
    <scope>NUCLEOTIDE SEQUENCE [LARGE SCALE GENOMIC DNA]</scope>
    <source>
        <strain evidence="4">JB137-S8 / ATCC MYA-4627 / FGSC 10392</strain>
    </source>
</reference>
<dbReference type="HOGENOM" id="CLU_562528_0_0_1"/>
<dbReference type="STRING" id="597362.K5XLF8"/>
<dbReference type="KEGG" id="abp:AGABI1DRAFT132385"/>
<dbReference type="InParanoid" id="K5XLF8"/>
<evidence type="ECO:0000256" key="2">
    <source>
        <dbReference type="SAM" id="Phobius"/>
    </source>
</evidence>
<feature type="region of interest" description="Disordered" evidence="1">
    <location>
        <begin position="340"/>
        <end position="373"/>
    </location>
</feature>
<dbReference type="EMBL" id="JH971415">
    <property type="protein sequence ID" value="EKM75365.1"/>
    <property type="molecule type" value="Genomic_DNA"/>
</dbReference>
<evidence type="ECO:0000313" key="4">
    <source>
        <dbReference type="Proteomes" id="UP000008493"/>
    </source>
</evidence>
<gene>
    <name evidence="3" type="ORF">AGABI1DRAFT_132385</name>
</gene>
<dbReference type="eggNOG" id="ENOG502SP6Y">
    <property type="taxonomic scope" value="Eukaryota"/>
</dbReference>
<dbReference type="Gene3D" id="2.60.120.260">
    <property type="entry name" value="Galactose-binding domain-like"/>
    <property type="match status" value="2"/>
</dbReference>
<dbReference type="RefSeq" id="XP_007334058.1">
    <property type="nucleotide sequence ID" value="XM_007333996.1"/>
</dbReference>
<organism evidence="3 4">
    <name type="scientific">Agaricus bisporus var. burnettii (strain JB137-S8 / ATCC MYA-4627 / FGSC 10392)</name>
    <name type="common">White button mushroom</name>
    <dbReference type="NCBI Taxonomy" id="597362"/>
    <lineage>
        <taxon>Eukaryota</taxon>
        <taxon>Fungi</taxon>
        <taxon>Dikarya</taxon>
        <taxon>Basidiomycota</taxon>
        <taxon>Agaricomycotina</taxon>
        <taxon>Agaricomycetes</taxon>
        <taxon>Agaricomycetidae</taxon>
        <taxon>Agaricales</taxon>
        <taxon>Agaricineae</taxon>
        <taxon>Agaricaceae</taxon>
        <taxon>Agaricus</taxon>
    </lineage>
</organism>
<dbReference type="Proteomes" id="UP000008493">
    <property type="component" value="Unassembled WGS sequence"/>
</dbReference>
<feature type="transmembrane region" description="Helical" evidence="2">
    <location>
        <begin position="379"/>
        <end position="403"/>
    </location>
</feature>
<dbReference type="OrthoDB" id="3245657at2759"/>
<keyword evidence="2" id="KW-0472">Membrane</keyword>
<proteinExistence type="predicted"/>
<evidence type="ECO:0008006" key="5">
    <source>
        <dbReference type="Google" id="ProtNLM"/>
    </source>
</evidence>
<keyword evidence="2" id="KW-0812">Transmembrane</keyword>
<name>K5XLF8_AGABU</name>
<protein>
    <recommendedName>
        <fullName evidence="5">Transmembrane protein</fullName>
    </recommendedName>
</protein>
<accession>K5XLF8</accession>
<dbReference type="OMA" id="KYSANCS"/>
<dbReference type="GeneID" id="18827661"/>